<dbReference type="EMBL" id="LN649231">
    <property type="protein sequence ID" value="CEI70903.1"/>
    <property type="molecule type" value="Genomic_DNA"/>
</dbReference>
<reference evidence="3" key="1">
    <citation type="submission" date="2014-10" db="EMBL/GenBank/DDBJ databases">
        <authorList>
            <person name="King R."/>
        </authorList>
    </citation>
    <scope>NUCLEOTIDE SEQUENCE [LARGE SCALE GENOMIC DNA]</scope>
    <source>
        <strain evidence="3">A3/5</strain>
    </source>
</reference>
<sequence length="64" mass="7307">MSQDDIKRCRASTDDFERVLQKIKRPAIDDERRGGAYLSSDKSRNGISAPHPQKVRRQSFLSTS</sequence>
<protein>
    <submittedName>
        <fullName evidence="2">Uncharacterized protein</fullName>
    </submittedName>
</protein>
<accession>A0A2L2TQJ6</accession>
<feature type="region of interest" description="Disordered" evidence="1">
    <location>
        <begin position="30"/>
        <end position="64"/>
    </location>
</feature>
<name>A0A2L2TQJ6_9HYPO</name>
<proteinExistence type="predicted"/>
<keyword evidence="3" id="KW-1185">Reference proteome</keyword>
<dbReference type="AlphaFoldDB" id="A0A2L2TQJ6"/>
<dbReference type="Proteomes" id="UP000245910">
    <property type="component" value="Chromosome III"/>
</dbReference>
<evidence type="ECO:0000256" key="1">
    <source>
        <dbReference type="SAM" id="MobiDB-lite"/>
    </source>
</evidence>
<evidence type="ECO:0000313" key="2">
    <source>
        <dbReference type="EMBL" id="CEI70903.1"/>
    </source>
</evidence>
<evidence type="ECO:0000313" key="3">
    <source>
        <dbReference type="Proteomes" id="UP000245910"/>
    </source>
</evidence>
<organism evidence="2 3">
    <name type="scientific">Fusarium venenatum</name>
    <dbReference type="NCBI Taxonomy" id="56646"/>
    <lineage>
        <taxon>Eukaryota</taxon>
        <taxon>Fungi</taxon>
        <taxon>Dikarya</taxon>
        <taxon>Ascomycota</taxon>
        <taxon>Pezizomycotina</taxon>
        <taxon>Sordariomycetes</taxon>
        <taxon>Hypocreomycetidae</taxon>
        <taxon>Hypocreales</taxon>
        <taxon>Nectriaceae</taxon>
        <taxon>Fusarium</taxon>
    </lineage>
</organism>